<gene>
    <name evidence="3" type="ORF">K457DRAFT_24975</name>
</gene>
<keyword evidence="4" id="KW-1185">Reference proteome</keyword>
<feature type="compositionally biased region" description="Basic and acidic residues" evidence="1">
    <location>
        <begin position="120"/>
        <end position="130"/>
    </location>
</feature>
<dbReference type="EMBL" id="KV442116">
    <property type="protein sequence ID" value="OAQ23530.1"/>
    <property type="molecule type" value="Genomic_DNA"/>
</dbReference>
<feature type="signal peptide" evidence="2">
    <location>
        <begin position="1"/>
        <end position="28"/>
    </location>
</feature>
<feature type="region of interest" description="Disordered" evidence="1">
    <location>
        <begin position="84"/>
        <end position="130"/>
    </location>
</feature>
<evidence type="ECO:0000313" key="3">
    <source>
        <dbReference type="EMBL" id="OAQ23530.1"/>
    </source>
</evidence>
<dbReference type="Proteomes" id="UP000078512">
    <property type="component" value="Unassembled WGS sequence"/>
</dbReference>
<proteinExistence type="predicted"/>
<sequence>MTLHSGKHLLFITTFLIVLLANANPATAQDQERCSIEGQNKFCNVLGDDVCPPCWVPQSDHYTCHYKINGSCLPGVWDRESKLAEMRGEGARREAARKSGSDRGGDRSNGSDRGNGSDRSSGDSDKVHGQCRLEEMEIVYI</sequence>
<accession>A0A197JEH3</accession>
<dbReference type="AlphaFoldDB" id="A0A197JEH3"/>
<evidence type="ECO:0000256" key="2">
    <source>
        <dbReference type="SAM" id="SignalP"/>
    </source>
</evidence>
<feature type="chain" id="PRO_5008275853" evidence="2">
    <location>
        <begin position="29"/>
        <end position="141"/>
    </location>
</feature>
<organism evidence="3 4">
    <name type="scientific">Linnemannia elongata AG-77</name>
    <dbReference type="NCBI Taxonomy" id="1314771"/>
    <lineage>
        <taxon>Eukaryota</taxon>
        <taxon>Fungi</taxon>
        <taxon>Fungi incertae sedis</taxon>
        <taxon>Mucoromycota</taxon>
        <taxon>Mortierellomycotina</taxon>
        <taxon>Mortierellomycetes</taxon>
        <taxon>Mortierellales</taxon>
        <taxon>Mortierellaceae</taxon>
        <taxon>Linnemannia</taxon>
    </lineage>
</organism>
<feature type="compositionally biased region" description="Basic and acidic residues" evidence="1">
    <location>
        <begin position="84"/>
        <end position="110"/>
    </location>
</feature>
<protein>
    <submittedName>
        <fullName evidence="3">Uncharacterized protein</fullName>
    </submittedName>
</protein>
<evidence type="ECO:0000313" key="4">
    <source>
        <dbReference type="Proteomes" id="UP000078512"/>
    </source>
</evidence>
<reference evidence="3 4" key="1">
    <citation type="submission" date="2016-05" db="EMBL/GenBank/DDBJ databases">
        <title>Genome sequencing reveals origins of a unique bacterial endosymbiosis in the earliest lineages of terrestrial Fungi.</title>
        <authorList>
            <consortium name="DOE Joint Genome Institute"/>
            <person name="Uehling J."/>
            <person name="Gryganskyi A."/>
            <person name="Hameed K."/>
            <person name="Tschaplinski T."/>
            <person name="Misztal P."/>
            <person name="Wu S."/>
            <person name="Desiro A."/>
            <person name="Vande Pol N."/>
            <person name="Du Z.-Y."/>
            <person name="Zienkiewicz A."/>
            <person name="Zienkiewicz K."/>
            <person name="Morin E."/>
            <person name="Tisserant E."/>
            <person name="Splivallo R."/>
            <person name="Hainaut M."/>
            <person name="Henrissat B."/>
            <person name="Ohm R."/>
            <person name="Kuo A."/>
            <person name="Yan J."/>
            <person name="Lipzen A."/>
            <person name="Nolan M."/>
            <person name="Labutti K."/>
            <person name="Barry K."/>
            <person name="Goldstein A."/>
            <person name="Labbe J."/>
            <person name="Schadt C."/>
            <person name="Tuskan G."/>
            <person name="Grigoriev I."/>
            <person name="Martin F."/>
            <person name="Vilgalys R."/>
            <person name="Bonito G."/>
        </authorList>
    </citation>
    <scope>NUCLEOTIDE SEQUENCE [LARGE SCALE GENOMIC DNA]</scope>
    <source>
        <strain evidence="3 4">AG-77</strain>
    </source>
</reference>
<keyword evidence="2" id="KW-0732">Signal</keyword>
<evidence type="ECO:0000256" key="1">
    <source>
        <dbReference type="SAM" id="MobiDB-lite"/>
    </source>
</evidence>
<name>A0A197JEH3_9FUNG</name>